<evidence type="ECO:0000256" key="3">
    <source>
        <dbReference type="ARBA" id="ARBA00023012"/>
    </source>
</evidence>
<dbReference type="InterPro" id="IPR001789">
    <property type="entry name" value="Sig_transdc_resp-reg_receiver"/>
</dbReference>
<keyword evidence="4" id="KW-0805">Transcription regulation</keyword>
<evidence type="ECO:0000256" key="2">
    <source>
        <dbReference type="ARBA" id="ARBA00022553"/>
    </source>
</evidence>
<dbReference type="CDD" id="cd00383">
    <property type="entry name" value="trans_reg_C"/>
    <property type="match status" value="1"/>
</dbReference>
<dbReference type="SMART" id="SM00448">
    <property type="entry name" value="REC"/>
    <property type="match status" value="1"/>
</dbReference>
<dbReference type="GO" id="GO:0005829">
    <property type="term" value="C:cytosol"/>
    <property type="evidence" value="ECO:0007669"/>
    <property type="project" value="TreeGrafter"/>
</dbReference>
<reference evidence="11 12" key="1">
    <citation type="submission" date="2019-10" db="EMBL/GenBank/DDBJ databases">
        <title>Gracilibacillus salitolerans sp. nov., a moderate halophile isolated from a saline soil in northwest China.</title>
        <authorList>
            <person name="Gan L."/>
        </authorList>
    </citation>
    <scope>NUCLEOTIDE SEQUENCE [LARGE SCALE GENOMIC DNA]</scope>
    <source>
        <strain evidence="11 12">TP2-8</strain>
    </source>
</reference>
<dbReference type="PANTHER" id="PTHR48111:SF40">
    <property type="entry name" value="PHOSPHATE REGULON TRANSCRIPTIONAL REGULATORY PROTEIN PHOB"/>
    <property type="match status" value="1"/>
</dbReference>
<sequence>MVSILLVEDDQEIARIVRDHLLRQSMYVTWASTGKEGWEDFNQDNYDLVLVDLMLPEMDGYQLCKNIRLNSDVPLIILSAKLEDEAKIKGLDLGADDYMTKPFSLAELMARVKSHLRRYQRYQGVDPKKGHRTFNDGLELNVEKRLVFVDDQEIPLTTKEFALFQLFINHPNRTFAKAELYQHVWGEIDNIGNNTINVHIKSLRQKLGEQMKDPKWIETVWGIGYRFIGEQVE</sequence>
<feature type="domain" description="Response regulatory" evidence="9">
    <location>
        <begin position="3"/>
        <end position="116"/>
    </location>
</feature>
<keyword evidence="2 7" id="KW-0597">Phosphoprotein</keyword>
<dbReference type="GO" id="GO:0000976">
    <property type="term" value="F:transcription cis-regulatory region binding"/>
    <property type="evidence" value="ECO:0007669"/>
    <property type="project" value="TreeGrafter"/>
</dbReference>
<dbReference type="GO" id="GO:0006355">
    <property type="term" value="P:regulation of DNA-templated transcription"/>
    <property type="evidence" value="ECO:0007669"/>
    <property type="project" value="InterPro"/>
</dbReference>
<evidence type="ECO:0000256" key="6">
    <source>
        <dbReference type="ARBA" id="ARBA00023163"/>
    </source>
</evidence>
<evidence type="ECO:0000313" key="11">
    <source>
        <dbReference type="EMBL" id="MRI64759.1"/>
    </source>
</evidence>
<dbReference type="SMART" id="SM00862">
    <property type="entry name" value="Trans_reg_C"/>
    <property type="match status" value="1"/>
</dbReference>
<feature type="DNA-binding region" description="OmpR/PhoB-type" evidence="8">
    <location>
        <begin position="129"/>
        <end position="229"/>
    </location>
</feature>
<name>A0A6N7QXZ1_9BACI</name>
<dbReference type="Gene3D" id="1.10.10.10">
    <property type="entry name" value="Winged helix-like DNA-binding domain superfamily/Winged helix DNA-binding domain"/>
    <property type="match status" value="1"/>
</dbReference>
<dbReference type="PROSITE" id="PS51755">
    <property type="entry name" value="OMPR_PHOB"/>
    <property type="match status" value="1"/>
</dbReference>
<dbReference type="GO" id="GO:0000156">
    <property type="term" value="F:phosphorelay response regulator activity"/>
    <property type="evidence" value="ECO:0007669"/>
    <property type="project" value="TreeGrafter"/>
</dbReference>
<dbReference type="InterPro" id="IPR039420">
    <property type="entry name" value="WalR-like"/>
</dbReference>
<comment type="caution">
    <text evidence="11">The sequence shown here is derived from an EMBL/GenBank/DDBJ whole genome shotgun (WGS) entry which is preliminary data.</text>
</comment>
<proteinExistence type="predicted"/>
<evidence type="ECO:0000256" key="7">
    <source>
        <dbReference type="PROSITE-ProRule" id="PRU00169"/>
    </source>
</evidence>
<keyword evidence="3" id="KW-0902">Two-component regulatory system</keyword>
<evidence type="ECO:0000256" key="8">
    <source>
        <dbReference type="PROSITE-ProRule" id="PRU01091"/>
    </source>
</evidence>
<evidence type="ECO:0000259" key="10">
    <source>
        <dbReference type="PROSITE" id="PS51755"/>
    </source>
</evidence>
<comment type="subcellular location">
    <subcellularLocation>
        <location evidence="1">Cytoplasm</location>
    </subcellularLocation>
</comment>
<dbReference type="PANTHER" id="PTHR48111">
    <property type="entry name" value="REGULATOR OF RPOS"/>
    <property type="match status" value="1"/>
</dbReference>
<dbReference type="CDD" id="cd17574">
    <property type="entry name" value="REC_OmpR"/>
    <property type="match status" value="1"/>
</dbReference>
<dbReference type="AlphaFoldDB" id="A0A6N7QXZ1"/>
<evidence type="ECO:0000313" key="12">
    <source>
        <dbReference type="Proteomes" id="UP000435187"/>
    </source>
</evidence>
<dbReference type="Pfam" id="PF00072">
    <property type="entry name" value="Response_reg"/>
    <property type="match status" value="1"/>
</dbReference>
<dbReference type="RefSeq" id="WP_153833657.1">
    <property type="nucleotide sequence ID" value="NZ_JBHUMW010000007.1"/>
</dbReference>
<protein>
    <submittedName>
        <fullName evidence="11">Response regulator</fullName>
    </submittedName>
</protein>
<keyword evidence="12" id="KW-1185">Reference proteome</keyword>
<dbReference type="Pfam" id="PF00486">
    <property type="entry name" value="Trans_reg_C"/>
    <property type="match status" value="1"/>
</dbReference>
<dbReference type="GO" id="GO:0032993">
    <property type="term" value="C:protein-DNA complex"/>
    <property type="evidence" value="ECO:0007669"/>
    <property type="project" value="TreeGrafter"/>
</dbReference>
<keyword evidence="6" id="KW-0804">Transcription</keyword>
<dbReference type="FunFam" id="1.10.10.10:FF:000018">
    <property type="entry name" value="DNA-binding response regulator ResD"/>
    <property type="match status" value="1"/>
</dbReference>
<dbReference type="InterPro" id="IPR001867">
    <property type="entry name" value="OmpR/PhoB-type_DNA-bd"/>
</dbReference>
<feature type="modified residue" description="4-aspartylphosphate" evidence="7">
    <location>
        <position position="52"/>
    </location>
</feature>
<dbReference type="Gene3D" id="6.10.250.690">
    <property type="match status" value="1"/>
</dbReference>
<dbReference type="PROSITE" id="PS50110">
    <property type="entry name" value="RESPONSE_REGULATORY"/>
    <property type="match status" value="1"/>
</dbReference>
<evidence type="ECO:0000256" key="5">
    <source>
        <dbReference type="ARBA" id="ARBA00023125"/>
    </source>
</evidence>
<evidence type="ECO:0000259" key="9">
    <source>
        <dbReference type="PROSITE" id="PS50110"/>
    </source>
</evidence>
<gene>
    <name evidence="11" type="ORF">GH885_00165</name>
</gene>
<organism evidence="11 12">
    <name type="scientific">Gracilibacillus thailandensis</name>
    <dbReference type="NCBI Taxonomy" id="563735"/>
    <lineage>
        <taxon>Bacteria</taxon>
        <taxon>Bacillati</taxon>
        <taxon>Bacillota</taxon>
        <taxon>Bacilli</taxon>
        <taxon>Bacillales</taxon>
        <taxon>Bacillaceae</taxon>
        <taxon>Gracilibacillus</taxon>
    </lineage>
</organism>
<dbReference type="InterPro" id="IPR036388">
    <property type="entry name" value="WH-like_DNA-bd_sf"/>
</dbReference>
<accession>A0A6N7QXZ1</accession>
<dbReference type="SUPFAM" id="SSF52172">
    <property type="entry name" value="CheY-like"/>
    <property type="match status" value="1"/>
</dbReference>
<feature type="domain" description="OmpR/PhoB-type" evidence="10">
    <location>
        <begin position="129"/>
        <end position="229"/>
    </location>
</feature>
<evidence type="ECO:0000256" key="1">
    <source>
        <dbReference type="ARBA" id="ARBA00004496"/>
    </source>
</evidence>
<dbReference type="Gene3D" id="3.40.50.2300">
    <property type="match status" value="1"/>
</dbReference>
<keyword evidence="5 8" id="KW-0238">DNA-binding</keyword>
<dbReference type="Proteomes" id="UP000435187">
    <property type="component" value="Unassembled WGS sequence"/>
</dbReference>
<dbReference type="EMBL" id="WJEE01000001">
    <property type="protein sequence ID" value="MRI64759.1"/>
    <property type="molecule type" value="Genomic_DNA"/>
</dbReference>
<evidence type="ECO:0000256" key="4">
    <source>
        <dbReference type="ARBA" id="ARBA00023015"/>
    </source>
</evidence>
<dbReference type="InterPro" id="IPR011006">
    <property type="entry name" value="CheY-like_superfamily"/>
</dbReference>